<reference evidence="1 2" key="1">
    <citation type="submission" date="2014-04" db="EMBL/GenBank/DDBJ databases">
        <title>Evolutionary Origins and Diversification of the Mycorrhizal Mutualists.</title>
        <authorList>
            <consortium name="DOE Joint Genome Institute"/>
            <consortium name="Mycorrhizal Genomics Consortium"/>
            <person name="Kohler A."/>
            <person name="Kuo A."/>
            <person name="Nagy L.G."/>
            <person name="Floudas D."/>
            <person name="Copeland A."/>
            <person name="Barry K.W."/>
            <person name="Cichocki N."/>
            <person name="Veneault-Fourrey C."/>
            <person name="LaButti K."/>
            <person name="Lindquist E.A."/>
            <person name="Lipzen A."/>
            <person name="Lundell T."/>
            <person name="Morin E."/>
            <person name="Murat C."/>
            <person name="Riley R."/>
            <person name="Ohm R."/>
            <person name="Sun H."/>
            <person name="Tunlid A."/>
            <person name="Henrissat B."/>
            <person name="Grigoriev I.V."/>
            <person name="Hibbett D.S."/>
            <person name="Martin F."/>
        </authorList>
    </citation>
    <scope>NUCLEOTIDE SEQUENCE [LARGE SCALE GENOMIC DNA]</scope>
    <source>
        <strain evidence="1 2">Koide BX008</strain>
    </source>
</reference>
<gene>
    <name evidence="1" type="ORF">M378DRAFT_166550</name>
</gene>
<sequence>MSTLHMGSIVQRIKRIQLSRTIQALESPFWIAHVGSSTCAILRCEFESIVRILRSHGLQRFGEPLWGLQGVWVSSLAKGILDHLPMPWWGLTAAFR</sequence>
<keyword evidence="2" id="KW-1185">Reference proteome</keyword>
<dbReference type="HOGENOM" id="CLU_2359264_0_0_1"/>
<name>A0A0C2WY39_AMAMK</name>
<dbReference type="EMBL" id="KN818280">
    <property type="protein sequence ID" value="KIL61756.1"/>
    <property type="molecule type" value="Genomic_DNA"/>
</dbReference>
<evidence type="ECO:0000313" key="1">
    <source>
        <dbReference type="EMBL" id="KIL61756.1"/>
    </source>
</evidence>
<proteinExistence type="predicted"/>
<accession>A0A0C2WY39</accession>
<dbReference type="Proteomes" id="UP000054549">
    <property type="component" value="Unassembled WGS sequence"/>
</dbReference>
<evidence type="ECO:0000313" key="2">
    <source>
        <dbReference type="Proteomes" id="UP000054549"/>
    </source>
</evidence>
<organism evidence="1 2">
    <name type="scientific">Amanita muscaria (strain Koide BX008)</name>
    <dbReference type="NCBI Taxonomy" id="946122"/>
    <lineage>
        <taxon>Eukaryota</taxon>
        <taxon>Fungi</taxon>
        <taxon>Dikarya</taxon>
        <taxon>Basidiomycota</taxon>
        <taxon>Agaricomycotina</taxon>
        <taxon>Agaricomycetes</taxon>
        <taxon>Agaricomycetidae</taxon>
        <taxon>Agaricales</taxon>
        <taxon>Pluteineae</taxon>
        <taxon>Amanitaceae</taxon>
        <taxon>Amanita</taxon>
    </lineage>
</organism>
<dbReference type="AlphaFoldDB" id="A0A0C2WY39"/>
<dbReference type="InParanoid" id="A0A0C2WY39"/>
<protein>
    <submittedName>
        <fullName evidence="1">Uncharacterized protein</fullName>
    </submittedName>
</protein>